<dbReference type="InterPro" id="IPR003597">
    <property type="entry name" value="Ig_C1-set"/>
</dbReference>
<proteinExistence type="predicted"/>
<dbReference type="EMBL" id="VXBM01003657">
    <property type="protein sequence ID" value="NXO46332.1"/>
    <property type="molecule type" value="Genomic_DNA"/>
</dbReference>
<protein>
    <submittedName>
        <fullName evidence="2">DQB2 protein</fullName>
    </submittedName>
</protein>
<name>A0A7L1SAK4_9PASS</name>
<feature type="domain" description="Immunoglobulin C1-set" evidence="1">
    <location>
        <begin position="14"/>
        <end position="82"/>
    </location>
</feature>
<feature type="non-terminal residue" evidence="2">
    <location>
        <position position="82"/>
    </location>
</feature>
<gene>
    <name evidence="2" type="primary">Hladqb2_1</name>
    <name evidence="2" type="ORF">LOCOCH_R01121</name>
</gene>
<reference evidence="3" key="1">
    <citation type="submission" date="2019-09" db="EMBL/GenBank/DDBJ databases">
        <title>Bird 10,000 Genomes (B10K) Project - Family phase.</title>
        <authorList>
            <person name="Zhang G."/>
        </authorList>
    </citation>
    <scope>NUCLEOTIDE SEQUENCE [LARGE SCALE GENOMIC DNA]</scope>
</reference>
<dbReference type="InterPro" id="IPR036179">
    <property type="entry name" value="Ig-like_dom_sf"/>
</dbReference>
<keyword evidence="3" id="KW-1185">Reference proteome</keyword>
<evidence type="ECO:0000259" key="1">
    <source>
        <dbReference type="Pfam" id="PF07654"/>
    </source>
</evidence>
<comment type="caution">
    <text evidence="2">The sequence shown here is derived from an EMBL/GenBank/DDBJ whole genome shotgun (WGS) entry which is preliminary data.</text>
</comment>
<dbReference type="AlphaFoldDB" id="A0A7L1SAK4"/>
<dbReference type="Proteomes" id="UP000572057">
    <property type="component" value="Unassembled WGS sequence"/>
</dbReference>
<dbReference type="Pfam" id="PF07654">
    <property type="entry name" value="C1-set"/>
    <property type="match status" value="1"/>
</dbReference>
<evidence type="ECO:0000313" key="2">
    <source>
        <dbReference type="EMBL" id="NXO46332.1"/>
    </source>
</evidence>
<organism evidence="2 3">
    <name type="scientific">Helopsaltes ochotensis</name>
    <name type="common">Middendorff's grasshopper-warbler</name>
    <dbReference type="NCBI Taxonomy" id="3150915"/>
    <lineage>
        <taxon>Eukaryota</taxon>
        <taxon>Metazoa</taxon>
        <taxon>Chordata</taxon>
        <taxon>Craniata</taxon>
        <taxon>Vertebrata</taxon>
        <taxon>Euteleostomi</taxon>
        <taxon>Archelosauria</taxon>
        <taxon>Archosauria</taxon>
        <taxon>Dinosauria</taxon>
        <taxon>Saurischia</taxon>
        <taxon>Theropoda</taxon>
        <taxon>Coelurosauria</taxon>
        <taxon>Aves</taxon>
        <taxon>Neognathae</taxon>
        <taxon>Neoaves</taxon>
        <taxon>Telluraves</taxon>
        <taxon>Australaves</taxon>
        <taxon>Passeriformes</taxon>
        <taxon>Sylvioidea</taxon>
        <taxon>Locustellidae</taxon>
        <taxon>Helopsaltes</taxon>
    </lineage>
</organism>
<dbReference type="OrthoDB" id="9940220at2759"/>
<dbReference type="InterPro" id="IPR013783">
    <property type="entry name" value="Ig-like_fold"/>
</dbReference>
<evidence type="ECO:0000313" key="3">
    <source>
        <dbReference type="Proteomes" id="UP000572057"/>
    </source>
</evidence>
<dbReference type="Gene3D" id="2.60.40.10">
    <property type="entry name" value="Immunoglobulins"/>
    <property type="match status" value="1"/>
</dbReference>
<dbReference type="SUPFAM" id="SSF48726">
    <property type="entry name" value="Immunoglobulin"/>
    <property type="match status" value="1"/>
</dbReference>
<feature type="non-terminal residue" evidence="2">
    <location>
        <position position="1"/>
    </location>
</feature>
<sequence length="82" mass="8915">NVSILLGPLNSQPGPGSLLCSVMDFYPAQIQLRCFQGQQELLVHVVATTVVPSSSWCCWKSPPPPTHICPRRGVTSSCQVEH</sequence>
<accession>A0A7L1SAK4</accession>